<dbReference type="GO" id="GO:0043190">
    <property type="term" value="C:ATP-binding cassette (ABC) transporter complex"/>
    <property type="evidence" value="ECO:0007669"/>
    <property type="project" value="InterPro"/>
</dbReference>
<dbReference type="Pfam" id="PF01061">
    <property type="entry name" value="ABC2_membrane"/>
    <property type="match status" value="1"/>
</dbReference>
<dbReference type="GO" id="GO:0046677">
    <property type="term" value="P:response to antibiotic"/>
    <property type="evidence" value="ECO:0007669"/>
    <property type="project" value="UniProtKB-KW"/>
</dbReference>
<feature type="transmembrane region" description="Helical" evidence="6">
    <location>
        <begin position="239"/>
        <end position="260"/>
    </location>
</feature>
<reference evidence="8 9" key="1">
    <citation type="submission" date="2019-03" db="EMBL/GenBank/DDBJ databases">
        <title>Genomic Encyclopedia of Type Strains, Phase IV (KMG-IV): sequencing the most valuable type-strain genomes for metagenomic binning, comparative biology and taxonomic classification.</title>
        <authorList>
            <person name="Goeker M."/>
        </authorList>
    </citation>
    <scope>NUCLEOTIDE SEQUENCE [LARGE SCALE GENOMIC DNA]</scope>
    <source>
        <strain evidence="8 9">DSM 45361</strain>
    </source>
</reference>
<dbReference type="InterPro" id="IPR000412">
    <property type="entry name" value="ABC_2_transport"/>
</dbReference>
<feature type="domain" description="ABC transmembrane type-2" evidence="7">
    <location>
        <begin position="27"/>
        <end position="265"/>
    </location>
</feature>
<protein>
    <recommendedName>
        <fullName evidence="6">Transport permease protein</fullName>
    </recommendedName>
</protein>
<feature type="transmembrane region" description="Helical" evidence="6">
    <location>
        <begin position="142"/>
        <end position="165"/>
    </location>
</feature>
<dbReference type="InterPro" id="IPR013525">
    <property type="entry name" value="ABC2_TM"/>
</dbReference>
<dbReference type="PROSITE" id="PS51012">
    <property type="entry name" value="ABC_TM2"/>
    <property type="match status" value="1"/>
</dbReference>
<keyword evidence="2 6" id="KW-0812">Transmembrane</keyword>
<keyword evidence="6" id="KW-0813">Transport</keyword>
<accession>A0A4V3D0A4</accession>
<proteinExistence type="inferred from homology"/>
<dbReference type="AlphaFoldDB" id="A0A4V3D0A4"/>
<dbReference type="EMBL" id="SNXZ01000001">
    <property type="protein sequence ID" value="TDQ05035.1"/>
    <property type="molecule type" value="Genomic_DNA"/>
</dbReference>
<keyword evidence="5" id="KW-0046">Antibiotic resistance</keyword>
<keyword evidence="4 6" id="KW-0472">Membrane</keyword>
<keyword evidence="6" id="KW-1003">Cell membrane</keyword>
<evidence type="ECO:0000256" key="3">
    <source>
        <dbReference type="ARBA" id="ARBA00022989"/>
    </source>
</evidence>
<name>A0A4V3D0A4_LABRH</name>
<evidence type="ECO:0000313" key="8">
    <source>
        <dbReference type="EMBL" id="TDQ05035.1"/>
    </source>
</evidence>
<dbReference type="RefSeq" id="WP_133847855.1">
    <property type="nucleotide sequence ID" value="NZ_SNXZ01000001.1"/>
</dbReference>
<dbReference type="PANTHER" id="PTHR43229">
    <property type="entry name" value="NODULATION PROTEIN J"/>
    <property type="match status" value="1"/>
</dbReference>
<evidence type="ECO:0000256" key="4">
    <source>
        <dbReference type="ARBA" id="ARBA00023136"/>
    </source>
</evidence>
<feature type="transmembrane region" description="Helical" evidence="6">
    <location>
        <begin position="61"/>
        <end position="84"/>
    </location>
</feature>
<dbReference type="PANTHER" id="PTHR43229:SF2">
    <property type="entry name" value="NODULATION PROTEIN J"/>
    <property type="match status" value="1"/>
</dbReference>
<dbReference type="InterPro" id="IPR047817">
    <property type="entry name" value="ABC2_TM_bact-type"/>
</dbReference>
<feature type="transmembrane region" description="Helical" evidence="6">
    <location>
        <begin position="28"/>
        <end position="49"/>
    </location>
</feature>
<comment type="subcellular location">
    <subcellularLocation>
        <location evidence="6">Cell membrane</location>
        <topology evidence="6">Multi-pass membrane protein</topology>
    </subcellularLocation>
    <subcellularLocation>
        <location evidence="1">Membrane</location>
        <topology evidence="1">Multi-pass membrane protein</topology>
    </subcellularLocation>
</comment>
<dbReference type="Proteomes" id="UP000295444">
    <property type="component" value="Unassembled WGS sequence"/>
</dbReference>
<evidence type="ECO:0000256" key="2">
    <source>
        <dbReference type="ARBA" id="ARBA00022692"/>
    </source>
</evidence>
<dbReference type="GO" id="GO:0140359">
    <property type="term" value="F:ABC-type transporter activity"/>
    <property type="evidence" value="ECO:0007669"/>
    <property type="project" value="InterPro"/>
</dbReference>
<evidence type="ECO:0000256" key="1">
    <source>
        <dbReference type="ARBA" id="ARBA00004141"/>
    </source>
</evidence>
<evidence type="ECO:0000259" key="7">
    <source>
        <dbReference type="PROSITE" id="PS51012"/>
    </source>
</evidence>
<organism evidence="8 9">
    <name type="scientific">Labedaea rhizosphaerae</name>
    <dbReference type="NCBI Taxonomy" id="598644"/>
    <lineage>
        <taxon>Bacteria</taxon>
        <taxon>Bacillati</taxon>
        <taxon>Actinomycetota</taxon>
        <taxon>Actinomycetes</taxon>
        <taxon>Pseudonocardiales</taxon>
        <taxon>Pseudonocardiaceae</taxon>
        <taxon>Labedaea</taxon>
    </lineage>
</organism>
<keyword evidence="9" id="KW-1185">Reference proteome</keyword>
<comment type="similarity">
    <text evidence="6">Belongs to the ABC-2 integral membrane protein family.</text>
</comment>
<sequence>MTVLTQGLRDGSIVAWRNLLNVRRNADWLFAAVIQPVMFVLLFAYVFAGSIGSNPAAYREFLLAGIFVQTVAFNSAFTVIGLANDLQKGIIDRFRSLPMSRLAVLLGRTVSDLVVSCGALLIMSLCGLVVGWRIRGSFLDAVAAYLLLLLFAFALSWVGALIGLAAPSVEVAQSAGLVWLFPVSFISSAFVSVGGMPGPLRAFAEWNPFTSVINAVRQLFGNPSPPGLPMPHGWPVDHAVLYTVLCAAVILLIFVPLSVAKYRKVASK</sequence>
<gene>
    <name evidence="8" type="ORF">EV186_101999</name>
</gene>
<dbReference type="OrthoDB" id="3370990at2"/>
<evidence type="ECO:0000256" key="5">
    <source>
        <dbReference type="ARBA" id="ARBA00023251"/>
    </source>
</evidence>
<evidence type="ECO:0000313" key="9">
    <source>
        <dbReference type="Proteomes" id="UP000295444"/>
    </source>
</evidence>
<comment type="caution">
    <text evidence="8">The sequence shown here is derived from an EMBL/GenBank/DDBJ whole genome shotgun (WGS) entry which is preliminary data.</text>
</comment>
<dbReference type="PIRSF" id="PIRSF006648">
    <property type="entry name" value="DrrB"/>
    <property type="match status" value="1"/>
</dbReference>
<evidence type="ECO:0000256" key="6">
    <source>
        <dbReference type="RuleBase" id="RU361157"/>
    </source>
</evidence>
<dbReference type="InterPro" id="IPR051784">
    <property type="entry name" value="Nod_factor_ABC_transporter"/>
</dbReference>
<feature type="transmembrane region" description="Helical" evidence="6">
    <location>
        <begin position="105"/>
        <end position="130"/>
    </location>
</feature>
<feature type="transmembrane region" description="Helical" evidence="6">
    <location>
        <begin position="177"/>
        <end position="196"/>
    </location>
</feature>
<keyword evidence="3 6" id="KW-1133">Transmembrane helix</keyword>